<feature type="domain" description="GST N-terminal" evidence="1">
    <location>
        <begin position="22"/>
        <end position="98"/>
    </location>
</feature>
<organism evidence="3">
    <name type="scientific">Bionectria ochroleuca</name>
    <name type="common">Gliocladium roseum</name>
    <dbReference type="NCBI Taxonomy" id="29856"/>
    <lineage>
        <taxon>Eukaryota</taxon>
        <taxon>Fungi</taxon>
        <taxon>Dikarya</taxon>
        <taxon>Ascomycota</taxon>
        <taxon>Pezizomycotina</taxon>
        <taxon>Sordariomycetes</taxon>
        <taxon>Hypocreomycetidae</taxon>
        <taxon>Hypocreales</taxon>
        <taxon>Bionectriaceae</taxon>
        <taxon>Clonostachys</taxon>
    </lineage>
</organism>
<gene>
    <name evidence="3" type="ORF">BN869_000013611_1</name>
    <name evidence="4" type="ORF">IM811_005580</name>
</gene>
<proteinExistence type="predicted"/>
<sequence>MTDKTEPEIVLYDLACTKNVCFSPVVWRIRLMLNYKRIPYHTIFLEFPDIEPTLKELGIACYDSASGSKHKYTVPAIYHVSTNTYIMDSPAISKFLESTYPSPPVPLTSELGREIETKARSTIAPTFATSVMPREINILSPRSKEYFRRTREALIGRRLEDLCADSEKEEQTWDAVADDMRAVGALMLTHKAEGPFVLGAQPSYTDFFIAGSLQSARMVDEAVFQRIIKFSGFKEVYEACLHYMDRRD</sequence>
<feature type="domain" description="Glutathione S-transferase UstS-like C-terminal" evidence="2">
    <location>
        <begin position="119"/>
        <end position="221"/>
    </location>
</feature>
<dbReference type="EMBL" id="CDPU01000110">
    <property type="protein sequence ID" value="CEO57553.1"/>
    <property type="molecule type" value="Genomic_DNA"/>
</dbReference>
<dbReference type="InterPro" id="IPR004045">
    <property type="entry name" value="Glutathione_S-Trfase_N"/>
</dbReference>
<dbReference type="Gene3D" id="1.20.1050.10">
    <property type="match status" value="1"/>
</dbReference>
<dbReference type="Pfam" id="PF22041">
    <property type="entry name" value="GST_C_7"/>
    <property type="match status" value="1"/>
</dbReference>
<dbReference type="Proteomes" id="UP000616885">
    <property type="component" value="Unassembled WGS sequence"/>
</dbReference>
<dbReference type="EMBL" id="JADCTT010000014">
    <property type="protein sequence ID" value="KAF9744799.1"/>
    <property type="molecule type" value="Genomic_DNA"/>
</dbReference>
<evidence type="ECO:0000259" key="2">
    <source>
        <dbReference type="Pfam" id="PF22041"/>
    </source>
</evidence>
<evidence type="ECO:0000313" key="4">
    <source>
        <dbReference type="EMBL" id="KAF9744799.1"/>
    </source>
</evidence>
<reference evidence="4" key="2">
    <citation type="submission" date="2020-10" db="EMBL/GenBank/DDBJ databases">
        <title>High-Quality Genome Resource of Clonostachys rosea strain S41 by Oxford Nanopore Long-Read Sequencing.</title>
        <authorList>
            <person name="Wang H."/>
        </authorList>
    </citation>
    <scope>NUCLEOTIDE SEQUENCE</scope>
    <source>
        <strain evidence="4">S41</strain>
    </source>
</reference>
<dbReference type="SUPFAM" id="SSF47616">
    <property type="entry name" value="GST C-terminal domain-like"/>
    <property type="match status" value="1"/>
</dbReference>
<dbReference type="InterPro" id="IPR036249">
    <property type="entry name" value="Thioredoxin-like_sf"/>
</dbReference>
<evidence type="ECO:0000259" key="1">
    <source>
        <dbReference type="Pfam" id="PF13409"/>
    </source>
</evidence>
<dbReference type="InterPro" id="IPR036282">
    <property type="entry name" value="Glutathione-S-Trfase_C_sf"/>
</dbReference>
<evidence type="ECO:0000313" key="3">
    <source>
        <dbReference type="EMBL" id="CEO57553.1"/>
    </source>
</evidence>
<dbReference type="SUPFAM" id="SSF52833">
    <property type="entry name" value="Thioredoxin-like"/>
    <property type="match status" value="1"/>
</dbReference>
<dbReference type="AlphaFoldDB" id="A0A0B7KIV8"/>
<dbReference type="Pfam" id="PF13409">
    <property type="entry name" value="GST_N_2"/>
    <property type="match status" value="1"/>
</dbReference>
<dbReference type="InterPro" id="IPR054416">
    <property type="entry name" value="GST_UstS-like_C"/>
</dbReference>
<protein>
    <submittedName>
        <fullName evidence="3">Uncharacterized protein</fullName>
    </submittedName>
</protein>
<name>A0A0B7KIV8_BIOOC</name>
<dbReference type="Gene3D" id="3.40.30.10">
    <property type="entry name" value="Glutaredoxin"/>
    <property type="match status" value="1"/>
</dbReference>
<accession>A0A0B7KIV8</accession>
<reference evidence="3" key="1">
    <citation type="submission" date="2015-01" db="EMBL/GenBank/DDBJ databases">
        <authorList>
            <person name="Durling Mikael"/>
        </authorList>
    </citation>
    <scope>NUCLEOTIDE SEQUENCE</scope>
</reference>